<gene>
    <name evidence="1" type="ORF">L9F63_000028</name>
</gene>
<sequence length="596" mass="67529">VWIRDSGSYESWNDIMQDFKQLNHEYTSLHALSMISLKYFLNAVHNTLWWGWWHPNGFQNNRSHADTCIHVASECFRIVLEHCGTGTGNIGSCFSDSEHAIVNLMKQVSDSWFKLRSDVILQLIDIIILTMLMLLELEPGKEICVKCISITNFILSEKCKLLPLTQHNDKEWRCNLKLGFTVINNSVERTDSEISFTILKLCNCAFYIKTQQYAECLDCLRANQTTHVQLHSVENYIKVLACYLSCDLEAAVLFLLSMKNTVESSQMIVKSHLLSACVLSKAGRRNDALIELFEALHQDCRELVDVTLYHIAKEYELLYKACPPGSLASSLQAAHLDTLRHLVQVLQDNDKNSYSSFCMKSRILNIVHSQPTISLSKALYLLGSTLVASGNVSGACDVYVEMLALQDVLPHASALHDAAAVFLECNREQEAEKLCRQAVSCYIPQNHGLLSLEDDIVALMMLAHIYKLREQFIQQADTLDRCLRIISNFKRKRNDLCSNEMLDVINMLNVLSSKLHAEKANNYMKRSPSFKKDAFYELKQAILCNPDDGDILNSYNQLVGGISLNKPTPRLELSIPSEGCSTIAIMYLLKTYSLQQ</sequence>
<dbReference type="Proteomes" id="UP001233999">
    <property type="component" value="Unassembled WGS sequence"/>
</dbReference>
<dbReference type="EMBL" id="JASPKZ010000002">
    <property type="protein sequence ID" value="KAJ9601800.1"/>
    <property type="molecule type" value="Genomic_DNA"/>
</dbReference>
<reference evidence="1" key="2">
    <citation type="submission" date="2023-05" db="EMBL/GenBank/DDBJ databases">
        <authorList>
            <person name="Fouks B."/>
        </authorList>
    </citation>
    <scope>NUCLEOTIDE SEQUENCE</scope>
    <source>
        <strain evidence="1">Stay&amp;Tobe</strain>
        <tissue evidence="1">Testes</tissue>
    </source>
</reference>
<reference evidence="1" key="1">
    <citation type="journal article" date="2023" name="IScience">
        <title>Live-bearing cockroach genome reveals convergent evolutionary mechanisms linked to viviparity in insects and beyond.</title>
        <authorList>
            <person name="Fouks B."/>
            <person name="Harrison M.C."/>
            <person name="Mikhailova A.A."/>
            <person name="Marchal E."/>
            <person name="English S."/>
            <person name="Carruthers M."/>
            <person name="Jennings E.C."/>
            <person name="Chiamaka E.L."/>
            <person name="Frigard R.A."/>
            <person name="Pippel M."/>
            <person name="Attardo G.M."/>
            <person name="Benoit J.B."/>
            <person name="Bornberg-Bauer E."/>
            <person name="Tobe S.S."/>
        </authorList>
    </citation>
    <scope>NUCLEOTIDE SEQUENCE</scope>
    <source>
        <strain evidence="1">Stay&amp;Tobe</strain>
    </source>
</reference>
<feature type="non-terminal residue" evidence="1">
    <location>
        <position position="596"/>
    </location>
</feature>
<name>A0AAD8AN80_DIPPU</name>
<dbReference type="Gene3D" id="1.25.40.10">
    <property type="entry name" value="Tetratricopeptide repeat domain"/>
    <property type="match status" value="1"/>
</dbReference>
<accession>A0AAD8AN80</accession>
<comment type="caution">
    <text evidence="1">The sequence shown here is derived from an EMBL/GenBank/DDBJ whole genome shotgun (WGS) entry which is preliminary data.</text>
</comment>
<proteinExistence type="predicted"/>
<dbReference type="AlphaFoldDB" id="A0AAD8AN80"/>
<evidence type="ECO:0000313" key="2">
    <source>
        <dbReference type="Proteomes" id="UP001233999"/>
    </source>
</evidence>
<keyword evidence="2" id="KW-1185">Reference proteome</keyword>
<organism evidence="1 2">
    <name type="scientific">Diploptera punctata</name>
    <name type="common">Pacific beetle cockroach</name>
    <dbReference type="NCBI Taxonomy" id="6984"/>
    <lineage>
        <taxon>Eukaryota</taxon>
        <taxon>Metazoa</taxon>
        <taxon>Ecdysozoa</taxon>
        <taxon>Arthropoda</taxon>
        <taxon>Hexapoda</taxon>
        <taxon>Insecta</taxon>
        <taxon>Pterygota</taxon>
        <taxon>Neoptera</taxon>
        <taxon>Polyneoptera</taxon>
        <taxon>Dictyoptera</taxon>
        <taxon>Blattodea</taxon>
        <taxon>Blaberoidea</taxon>
        <taxon>Blaberidae</taxon>
        <taxon>Diplopterinae</taxon>
        <taxon>Diploptera</taxon>
    </lineage>
</organism>
<evidence type="ECO:0000313" key="1">
    <source>
        <dbReference type="EMBL" id="KAJ9601800.1"/>
    </source>
</evidence>
<protein>
    <submittedName>
        <fullName evidence="1">Uncharacterized protein</fullName>
    </submittedName>
</protein>
<dbReference type="InterPro" id="IPR011990">
    <property type="entry name" value="TPR-like_helical_dom_sf"/>
</dbReference>
<dbReference type="SUPFAM" id="SSF48452">
    <property type="entry name" value="TPR-like"/>
    <property type="match status" value="1"/>
</dbReference>